<dbReference type="InterPro" id="IPR035906">
    <property type="entry name" value="MetI-like_sf"/>
</dbReference>
<comment type="similarity">
    <text evidence="8">Belongs to the binding-protein-dependent transport system permease family.</text>
</comment>
<comment type="subcellular location">
    <subcellularLocation>
        <location evidence="1">Cell inner membrane</location>
        <topology evidence="1">Multi-pass membrane protein</topology>
    </subcellularLocation>
    <subcellularLocation>
        <location evidence="8">Cell membrane</location>
        <topology evidence="8">Multi-pass membrane protein</topology>
    </subcellularLocation>
</comment>
<feature type="domain" description="ABC transmembrane type-1" evidence="9">
    <location>
        <begin position="316"/>
        <end position="506"/>
    </location>
</feature>
<proteinExistence type="inferred from homology"/>
<dbReference type="PANTHER" id="PTHR43357:SF3">
    <property type="entry name" value="FE(3+)-TRANSPORT SYSTEM PERMEASE PROTEIN FBPB 2"/>
    <property type="match status" value="1"/>
</dbReference>
<evidence type="ECO:0000256" key="2">
    <source>
        <dbReference type="ARBA" id="ARBA00022448"/>
    </source>
</evidence>
<dbReference type="GO" id="GO:0005886">
    <property type="term" value="C:plasma membrane"/>
    <property type="evidence" value="ECO:0007669"/>
    <property type="project" value="UniProtKB-SubCell"/>
</dbReference>
<feature type="transmembrane region" description="Helical" evidence="8">
    <location>
        <begin position="357"/>
        <end position="376"/>
    </location>
</feature>
<dbReference type="Pfam" id="PF00528">
    <property type="entry name" value="BPD_transp_1"/>
    <property type="match status" value="2"/>
</dbReference>
<dbReference type="Proteomes" id="UP000198802">
    <property type="component" value="Unassembled WGS sequence"/>
</dbReference>
<dbReference type="PROSITE" id="PS50928">
    <property type="entry name" value="ABC_TM1"/>
    <property type="match status" value="2"/>
</dbReference>
<feature type="transmembrane region" description="Helical" evidence="8">
    <location>
        <begin position="63"/>
        <end position="84"/>
    </location>
</feature>
<feature type="domain" description="ABC transmembrane type-1" evidence="9">
    <location>
        <begin position="61"/>
        <end position="242"/>
    </location>
</feature>
<dbReference type="PANTHER" id="PTHR43357">
    <property type="entry name" value="INNER MEMBRANE ABC TRANSPORTER PERMEASE PROTEIN YDCV"/>
    <property type="match status" value="1"/>
</dbReference>
<feature type="transmembrane region" description="Helical" evidence="8">
    <location>
        <begin position="137"/>
        <end position="157"/>
    </location>
</feature>
<evidence type="ECO:0000259" key="9">
    <source>
        <dbReference type="PROSITE" id="PS50928"/>
    </source>
</evidence>
<keyword evidence="4" id="KW-0997">Cell inner membrane</keyword>
<dbReference type="Gene3D" id="1.10.3720.10">
    <property type="entry name" value="MetI-like"/>
    <property type="match status" value="2"/>
</dbReference>
<keyword evidence="2 8" id="KW-0813">Transport</keyword>
<evidence type="ECO:0000256" key="3">
    <source>
        <dbReference type="ARBA" id="ARBA00022475"/>
    </source>
</evidence>
<evidence type="ECO:0000256" key="5">
    <source>
        <dbReference type="ARBA" id="ARBA00022692"/>
    </source>
</evidence>
<dbReference type="InterPro" id="IPR000515">
    <property type="entry name" value="MetI-like"/>
</dbReference>
<dbReference type="CDD" id="cd06261">
    <property type="entry name" value="TM_PBP2"/>
    <property type="match status" value="2"/>
</dbReference>
<dbReference type="SUPFAM" id="SSF161098">
    <property type="entry name" value="MetI-like"/>
    <property type="match status" value="2"/>
</dbReference>
<evidence type="ECO:0000256" key="1">
    <source>
        <dbReference type="ARBA" id="ARBA00004429"/>
    </source>
</evidence>
<accession>A0A0S4QUX6</accession>
<dbReference type="GO" id="GO:0055085">
    <property type="term" value="P:transmembrane transport"/>
    <property type="evidence" value="ECO:0007669"/>
    <property type="project" value="InterPro"/>
</dbReference>
<feature type="transmembrane region" description="Helical" evidence="8">
    <location>
        <begin position="178"/>
        <end position="196"/>
    </location>
</feature>
<evidence type="ECO:0000256" key="6">
    <source>
        <dbReference type="ARBA" id="ARBA00022989"/>
    </source>
</evidence>
<feature type="transmembrane region" description="Helical" evidence="8">
    <location>
        <begin position="320"/>
        <end position="341"/>
    </location>
</feature>
<evidence type="ECO:0000313" key="11">
    <source>
        <dbReference type="Proteomes" id="UP000198802"/>
    </source>
</evidence>
<dbReference type="RefSeq" id="WP_091283495.1">
    <property type="nucleotide sequence ID" value="NZ_FAOZ01000027.1"/>
</dbReference>
<name>A0A0S4QUX6_9ACTN</name>
<feature type="transmembrane region" description="Helical" evidence="8">
    <location>
        <begin position="443"/>
        <end position="468"/>
    </location>
</feature>
<dbReference type="EMBL" id="FAOZ01000027">
    <property type="protein sequence ID" value="CUU59415.1"/>
    <property type="molecule type" value="Genomic_DNA"/>
</dbReference>
<feature type="transmembrane region" description="Helical" evidence="8">
    <location>
        <begin position="488"/>
        <end position="507"/>
    </location>
</feature>
<organism evidence="10 11">
    <name type="scientific">Parafrankia irregularis</name>
    <dbReference type="NCBI Taxonomy" id="795642"/>
    <lineage>
        <taxon>Bacteria</taxon>
        <taxon>Bacillati</taxon>
        <taxon>Actinomycetota</taxon>
        <taxon>Actinomycetes</taxon>
        <taxon>Frankiales</taxon>
        <taxon>Frankiaceae</taxon>
        <taxon>Parafrankia</taxon>
    </lineage>
</organism>
<protein>
    <submittedName>
        <fullName evidence="10">Iron(III) transport system permease protein</fullName>
    </submittedName>
</protein>
<evidence type="ECO:0000256" key="4">
    <source>
        <dbReference type="ARBA" id="ARBA00022519"/>
    </source>
</evidence>
<evidence type="ECO:0000256" key="7">
    <source>
        <dbReference type="ARBA" id="ARBA00023136"/>
    </source>
</evidence>
<keyword evidence="5 8" id="KW-0812">Transmembrane</keyword>
<sequence>MTASLAAGPRGWLRHPPLRLTCALAVAALTLVPLGYVAVEIAATGGDLGDLLWRPRVGELLRHTVLLVALGTTACMVLGTAAALIVERTDLPGRPLWTGLMAAPLAVPAYVNSFGWYSLSPSFGGLGPAVLVTTLSYYPLVYLPVAAALRGADPSLAEVSRSLGRGRWVTFARVELPLLRPAVLGGGLLVGLHLLAEFGALQNLRYDTFTTAIYDQYQSTFDGSGATALAGVLVLLCLVLLGGDLWLTGRTRYARTGAGASRRAPRHRLGHAAPLAAVALAALAAAAVGLPLGCISYWLATSRSSAFPAGDLLGAATSTATLALLGAVVTTVLALPVAWLAERRRSALTRLVERSTYIGNSLPGIVVALALVTVAIRYTPGLYQTTVMLLAAYAVLFMPRATVSLRSALSQTPPALDDVARSLGVGPAGVLARVTVPLMARGIGAGAALVFLAVTTELTATLLLAPIGTRTLATEFWSESTAVQYGAAAPYALLMIAISAPAAFLLTRRSRHSEGGQ</sequence>
<evidence type="ECO:0000313" key="10">
    <source>
        <dbReference type="EMBL" id="CUU59415.1"/>
    </source>
</evidence>
<keyword evidence="3" id="KW-1003">Cell membrane</keyword>
<feature type="transmembrane region" description="Helical" evidence="8">
    <location>
        <begin position="20"/>
        <end position="43"/>
    </location>
</feature>
<gene>
    <name evidence="10" type="ORF">Ga0074812_12792</name>
</gene>
<feature type="transmembrane region" description="Helical" evidence="8">
    <location>
        <begin position="382"/>
        <end position="399"/>
    </location>
</feature>
<reference evidence="11" key="1">
    <citation type="submission" date="2015-11" db="EMBL/GenBank/DDBJ databases">
        <authorList>
            <person name="Varghese N."/>
        </authorList>
    </citation>
    <scope>NUCLEOTIDE SEQUENCE [LARGE SCALE GENOMIC DNA]</scope>
    <source>
        <strain evidence="11">DSM 45899</strain>
    </source>
</reference>
<evidence type="ECO:0000256" key="8">
    <source>
        <dbReference type="RuleBase" id="RU363032"/>
    </source>
</evidence>
<keyword evidence="7 8" id="KW-0472">Membrane</keyword>
<keyword evidence="6 8" id="KW-1133">Transmembrane helix</keyword>
<feature type="transmembrane region" description="Helical" evidence="8">
    <location>
        <begin position="226"/>
        <end position="247"/>
    </location>
</feature>
<feature type="transmembrane region" description="Helical" evidence="8">
    <location>
        <begin position="96"/>
        <end position="117"/>
    </location>
</feature>
<keyword evidence="11" id="KW-1185">Reference proteome</keyword>
<feature type="transmembrane region" description="Helical" evidence="8">
    <location>
        <begin position="272"/>
        <end position="300"/>
    </location>
</feature>
<dbReference type="AlphaFoldDB" id="A0A0S4QUX6"/>